<accession>A0A8W8NTS6</accession>
<sequence>MSNSKFKLTGENTNLALLAQMILGSCTNVLRDVLGKEISPPDLEKKVRCYIVNTKKPVINKHQKALVYGHDYSKFDVTLLYFLLRNMCSIQPHSNKWGNNPHPGDRADVKEMKNTVVPWNIKAMYEIYISKWKVDVTFFVETHSFWAMLDTIKKQSYVTFVGVPGSGKTFTARHISLTLQEEEGYEILPIKDIKDIETFCDPHNPQLFIVDDVVGVFGFDMGELKKLNRNGRYDIVVESGFPTCPSHATEEPSTTQRTRSGNERRATPPPQHCLITPRTQTTPGILFKHPGPKRFPGRNQRLPHINADGYIAPDALRVPDIKNALENLSRIS</sequence>
<dbReference type="Pfam" id="PF18738">
    <property type="entry name" value="HEPN_DZIP3"/>
    <property type="match status" value="1"/>
</dbReference>
<dbReference type="EnsemblMetazoa" id="G7470.1">
    <property type="protein sequence ID" value="G7470.1:cds"/>
    <property type="gene ID" value="G7470"/>
</dbReference>
<evidence type="ECO:0000259" key="3">
    <source>
        <dbReference type="Pfam" id="PF20720"/>
    </source>
</evidence>
<dbReference type="Proteomes" id="UP000005408">
    <property type="component" value="Unassembled WGS sequence"/>
</dbReference>
<feature type="domain" description="DZIP3-like HEPN" evidence="2">
    <location>
        <begin position="52"/>
        <end position="107"/>
    </location>
</feature>
<dbReference type="SUPFAM" id="SSF52540">
    <property type="entry name" value="P-loop containing nucleoside triphosphate hydrolases"/>
    <property type="match status" value="2"/>
</dbReference>
<dbReference type="InterPro" id="IPR027417">
    <property type="entry name" value="P-loop_NTPase"/>
</dbReference>
<feature type="region of interest" description="Disordered" evidence="1">
    <location>
        <begin position="244"/>
        <end position="284"/>
    </location>
</feature>
<dbReference type="InterPro" id="IPR041249">
    <property type="entry name" value="HEPN_DZIP3"/>
</dbReference>
<evidence type="ECO:0000313" key="5">
    <source>
        <dbReference type="Proteomes" id="UP000005408"/>
    </source>
</evidence>
<name>A0A8W8NTS6_MAGGI</name>
<keyword evidence="5" id="KW-1185">Reference proteome</keyword>
<protein>
    <submittedName>
        <fullName evidence="4">Uncharacterized protein</fullName>
    </submittedName>
</protein>
<dbReference type="Pfam" id="PF20720">
    <property type="entry name" value="nSTAND3"/>
    <property type="match status" value="1"/>
</dbReference>
<reference evidence="4" key="1">
    <citation type="submission" date="2022-08" db="UniProtKB">
        <authorList>
            <consortium name="EnsemblMetazoa"/>
        </authorList>
    </citation>
    <scope>IDENTIFICATION</scope>
    <source>
        <strain evidence="4">05x7-T-G4-1.051#20</strain>
    </source>
</reference>
<organism evidence="4 5">
    <name type="scientific">Magallana gigas</name>
    <name type="common">Pacific oyster</name>
    <name type="synonym">Crassostrea gigas</name>
    <dbReference type="NCBI Taxonomy" id="29159"/>
    <lineage>
        <taxon>Eukaryota</taxon>
        <taxon>Metazoa</taxon>
        <taxon>Spiralia</taxon>
        <taxon>Lophotrochozoa</taxon>
        <taxon>Mollusca</taxon>
        <taxon>Bivalvia</taxon>
        <taxon>Autobranchia</taxon>
        <taxon>Pteriomorphia</taxon>
        <taxon>Ostreida</taxon>
        <taxon>Ostreoidea</taxon>
        <taxon>Ostreidae</taxon>
        <taxon>Magallana</taxon>
    </lineage>
</organism>
<feature type="domain" description="Novel STAND NTPase 3" evidence="3">
    <location>
        <begin position="139"/>
        <end position="222"/>
    </location>
</feature>
<dbReference type="PROSITE" id="PS51257">
    <property type="entry name" value="PROKAR_LIPOPROTEIN"/>
    <property type="match status" value="1"/>
</dbReference>
<evidence type="ECO:0000256" key="1">
    <source>
        <dbReference type="SAM" id="MobiDB-lite"/>
    </source>
</evidence>
<evidence type="ECO:0000313" key="4">
    <source>
        <dbReference type="EnsemblMetazoa" id="G7470.1:cds"/>
    </source>
</evidence>
<evidence type="ECO:0000259" key="2">
    <source>
        <dbReference type="Pfam" id="PF18738"/>
    </source>
</evidence>
<dbReference type="InterPro" id="IPR049050">
    <property type="entry name" value="nSTAND3"/>
</dbReference>
<dbReference type="AlphaFoldDB" id="A0A8W8NTS6"/>
<proteinExistence type="predicted"/>